<organism evidence="2 3">
    <name type="scientific">Pelobates cultripes</name>
    <name type="common">Western spadefoot toad</name>
    <dbReference type="NCBI Taxonomy" id="61616"/>
    <lineage>
        <taxon>Eukaryota</taxon>
        <taxon>Metazoa</taxon>
        <taxon>Chordata</taxon>
        <taxon>Craniata</taxon>
        <taxon>Vertebrata</taxon>
        <taxon>Euteleostomi</taxon>
        <taxon>Amphibia</taxon>
        <taxon>Batrachia</taxon>
        <taxon>Anura</taxon>
        <taxon>Pelobatoidea</taxon>
        <taxon>Pelobatidae</taxon>
        <taxon>Pelobates</taxon>
    </lineage>
</organism>
<gene>
    <name evidence="2" type="ORF">PECUL_23A017733</name>
</gene>
<evidence type="ECO:0000313" key="3">
    <source>
        <dbReference type="Proteomes" id="UP001295444"/>
    </source>
</evidence>
<feature type="compositionally biased region" description="Low complexity" evidence="1">
    <location>
        <begin position="45"/>
        <end position="55"/>
    </location>
</feature>
<feature type="non-terminal residue" evidence="2">
    <location>
        <position position="61"/>
    </location>
</feature>
<evidence type="ECO:0000313" key="2">
    <source>
        <dbReference type="EMBL" id="CAH2296200.1"/>
    </source>
</evidence>
<name>A0AAD1W8A5_PELCU</name>
<dbReference type="EMBL" id="OW240916">
    <property type="protein sequence ID" value="CAH2296200.1"/>
    <property type="molecule type" value="Genomic_DNA"/>
</dbReference>
<protein>
    <submittedName>
        <fullName evidence="2">Uncharacterized protein</fullName>
    </submittedName>
</protein>
<sequence>VKCRHVSSPQDDRHLTATCATKGRDDPEQQCAHITNPDRSPDLPPGQASGPAQAPHSTTNN</sequence>
<dbReference type="Proteomes" id="UP001295444">
    <property type="component" value="Chromosome 05"/>
</dbReference>
<feature type="region of interest" description="Disordered" evidence="1">
    <location>
        <begin position="1"/>
        <end position="61"/>
    </location>
</feature>
<keyword evidence="3" id="KW-1185">Reference proteome</keyword>
<evidence type="ECO:0000256" key="1">
    <source>
        <dbReference type="SAM" id="MobiDB-lite"/>
    </source>
</evidence>
<dbReference type="AlphaFoldDB" id="A0AAD1W8A5"/>
<reference evidence="2" key="1">
    <citation type="submission" date="2022-03" db="EMBL/GenBank/DDBJ databases">
        <authorList>
            <person name="Alioto T."/>
            <person name="Alioto T."/>
            <person name="Gomez Garrido J."/>
        </authorList>
    </citation>
    <scope>NUCLEOTIDE SEQUENCE</scope>
</reference>
<feature type="non-terminal residue" evidence="2">
    <location>
        <position position="1"/>
    </location>
</feature>
<proteinExistence type="predicted"/>
<accession>A0AAD1W8A5</accession>